<proteinExistence type="predicted"/>
<organism evidence="1 2">
    <name type="scientific">Blomia tropicalis</name>
    <name type="common">Mite</name>
    <dbReference type="NCBI Taxonomy" id="40697"/>
    <lineage>
        <taxon>Eukaryota</taxon>
        <taxon>Metazoa</taxon>
        <taxon>Ecdysozoa</taxon>
        <taxon>Arthropoda</taxon>
        <taxon>Chelicerata</taxon>
        <taxon>Arachnida</taxon>
        <taxon>Acari</taxon>
        <taxon>Acariformes</taxon>
        <taxon>Sarcoptiformes</taxon>
        <taxon>Astigmata</taxon>
        <taxon>Glycyphagoidea</taxon>
        <taxon>Echimyopodidae</taxon>
        <taxon>Blomia</taxon>
    </lineage>
</organism>
<reference evidence="1" key="1">
    <citation type="submission" date="2022-12" db="EMBL/GenBank/DDBJ databases">
        <title>Genome assemblies of Blomia tropicalis.</title>
        <authorList>
            <person name="Cui Y."/>
        </authorList>
    </citation>
    <scope>NUCLEOTIDE SEQUENCE</scope>
    <source>
        <tissue evidence="1">Adult mites</tissue>
    </source>
</reference>
<comment type="caution">
    <text evidence="1">The sequence shown here is derived from an EMBL/GenBank/DDBJ whole genome shotgun (WGS) entry which is preliminary data.</text>
</comment>
<sequence length="179" mass="20900">QANFEQRPMSIELISYQGDCEPIEDEKEASKYVVDTCYKKLSYGVKLWPHVEHEKDFAYIYCWNHTITYNNTQLALCLQRQCDHRPVYKTIRDRHKSSASASRHTRAMLTLSITLYRTLSLSRSLPLSLAVSIGPDCRWTWIILGCRWLAHQHRGQTTPVAEHKPIRCALQTTNDNFSW</sequence>
<accession>A0A9Q0LVP0</accession>
<dbReference type="EMBL" id="JAPWDV010000004">
    <property type="protein sequence ID" value="KAJ6215373.1"/>
    <property type="molecule type" value="Genomic_DNA"/>
</dbReference>
<protein>
    <submittedName>
        <fullName evidence="1">Uncharacterized protein</fullName>
    </submittedName>
</protein>
<dbReference type="AlphaFoldDB" id="A0A9Q0LVP0"/>
<name>A0A9Q0LVP0_BLOTA</name>
<gene>
    <name evidence="1" type="ORF">RDWZM_009873</name>
</gene>
<dbReference type="Proteomes" id="UP001142055">
    <property type="component" value="Chromosome 4"/>
</dbReference>
<feature type="non-terminal residue" evidence="1">
    <location>
        <position position="1"/>
    </location>
</feature>
<evidence type="ECO:0000313" key="2">
    <source>
        <dbReference type="Proteomes" id="UP001142055"/>
    </source>
</evidence>
<keyword evidence="2" id="KW-1185">Reference proteome</keyword>
<evidence type="ECO:0000313" key="1">
    <source>
        <dbReference type="EMBL" id="KAJ6215373.1"/>
    </source>
</evidence>